<reference evidence="16" key="1">
    <citation type="submission" date="2021-04" db="EMBL/GenBank/DDBJ databases">
        <authorList>
            <person name="Rodrigo-Torres L."/>
            <person name="Arahal R. D."/>
            <person name="Lucena T."/>
        </authorList>
    </citation>
    <scope>NUCLEOTIDE SEQUENCE</scope>
    <source>
        <strain evidence="16">AS29M-1</strain>
    </source>
</reference>
<feature type="binding site" evidence="14">
    <location>
        <begin position="71"/>
        <end position="72"/>
    </location>
    <ligand>
        <name>ATP</name>
        <dbReference type="ChEBI" id="CHEBI:30616"/>
    </ligand>
</feature>
<accession>A0A916JL69</accession>
<dbReference type="GO" id="GO:0061621">
    <property type="term" value="P:canonical glycolysis"/>
    <property type="evidence" value="ECO:0007669"/>
    <property type="project" value="TreeGrafter"/>
</dbReference>
<dbReference type="FunFam" id="3.40.50.460:FF:000002">
    <property type="entry name" value="ATP-dependent 6-phosphofructokinase"/>
    <property type="match status" value="1"/>
</dbReference>
<evidence type="ECO:0000256" key="14">
    <source>
        <dbReference type="HAMAP-Rule" id="MF_00339"/>
    </source>
</evidence>
<keyword evidence="7 14" id="KW-0479">Metal-binding</keyword>
<feature type="domain" description="Phosphofructokinase" evidence="15">
    <location>
        <begin position="2"/>
        <end position="277"/>
    </location>
</feature>
<feature type="binding site" description="in other chain" evidence="14">
    <location>
        <begin position="185"/>
        <end position="187"/>
    </location>
    <ligand>
        <name>ADP</name>
        <dbReference type="ChEBI" id="CHEBI:456216"/>
        <note>allosteric activator; ligand shared between dimeric partners</note>
    </ligand>
</feature>
<keyword evidence="8 14" id="KW-0547">Nucleotide-binding</keyword>
<dbReference type="Gene3D" id="3.40.50.450">
    <property type="match status" value="1"/>
</dbReference>
<dbReference type="PANTHER" id="PTHR13697">
    <property type="entry name" value="PHOSPHOFRUCTOKINASE"/>
    <property type="match status" value="1"/>
</dbReference>
<keyword evidence="11 14" id="KW-0460">Magnesium</keyword>
<evidence type="ECO:0000313" key="17">
    <source>
        <dbReference type="Proteomes" id="UP000683507"/>
    </source>
</evidence>
<comment type="function">
    <text evidence="14">Catalyzes the phosphorylation of D-fructose 6-phosphate to fructose 1,6-bisphosphate by ATP, the first committing step of glycolysis.</text>
</comment>
<feature type="binding site" description="in other chain" evidence="14">
    <location>
        <begin position="125"/>
        <end position="127"/>
    </location>
    <ligand>
        <name>substrate</name>
        <note>ligand shared between dimeric partners</note>
    </ligand>
</feature>
<dbReference type="EC" id="2.7.1.11" evidence="14"/>
<feature type="binding site" evidence="14">
    <location>
        <position position="10"/>
    </location>
    <ligand>
        <name>ATP</name>
        <dbReference type="ChEBI" id="CHEBI:30616"/>
    </ligand>
</feature>
<name>A0A916JL69_9FLAO</name>
<keyword evidence="9 14" id="KW-0418">Kinase</keyword>
<dbReference type="GO" id="GO:0042802">
    <property type="term" value="F:identical protein binding"/>
    <property type="evidence" value="ECO:0007669"/>
    <property type="project" value="TreeGrafter"/>
</dbReference>
<evidence type="ECO:0000256" key="7">
    <source>
        <dbReference type="ARBA" id="ARBA00022723"/>
    </source>
</evidence>
<evidence type="ECO:0000256" key="10">
    <source>
        <dbReference type="ARBA" id="ARBA00022840"/>
    </source>
</evidence>
<evidence type="ECO:0000256" key="12">
    <source>
        <dbReference type="ARBA" id="ARBA00023152"/>
    </source>
</evidence>
<keyword evidence="17" id="KW-1185">Reference proteome</keyword>
<evidence type="ECO:0000256" key="6">
    <source>
        <dbReference type="ARBA" id="ARBA00022679"/>
    </source>
</evidence>
<evidence type="ECO:0000256" key="13">
    <source>
        <dbReference type="ARBA" id="ARBA00048070"/>
    </source>
</evidence>
<feature type="binding site" description="in other chain" evidence="14">
    <location>
        <position position="210"/>
    </location>
    <ligand>
        <name>ADP</name>
        <dbReference type="ChEBI" id="CHEBI:456216"/>
        <note>allosteric activator; ligand shared between dimeric partners</note>
    </ligand>
</feature>
<feature type="binding site" description="in other chain" evidence="14">
    <location>
        <position position="154"/>
    </location>
    <ligand>
        <name>ADP</name>
        <dbReference type="ChEBI" id="CHEBI:456216"/>
        <note>allosteric activator; ligand shared between dimeric partners</note>
    </ligand>
</feature>
<dbReference type="GO" id="GO:0046872">
    <property type="term" value="F:metal ion binding"/>
    <property type="evidence" value="ECO:0007669"/>
    <property type="project" value="UniProtKB-KW"/>
</dbReference>
<feature type="binding site" evidence="14">
    <location>
        <position position="162"/>
    </location>
    <ligand>
        <name>substrate</name>
        <note>ligand shared between dimeric partners</note>
    </ligand>
</feature>
<feature type="binding site" description="in other chain" evidence="14">
    <location>
        <begin position="251"/>
        <end position="254"/>
    </location>
    <ligand>
        <name>substrate</name>
        <note>ligand shared between dimeric partners</note>
    </ligand>
</feature>
<dbReference type="PROSITE" id="PS00433">
    <property type="entry name" value="PHOSPHOFRUCTOKINASE"/>
    <property type="match status" value="1"/>
</dbReference>
<feature type="binding site" description="in other chain" evidence="14">
    <location>
        <position position="221"/>
    </location>
    <ligand>
        <name>substrate</name>
        <note>ligand shared between dimeric partners</note>
    </ligand>
</feature>
<dbReference type="GO" id="GO:0016208">
    <property type="term" value="F:AMP binding"/>
    <property type="evidence" value="ECO:0007669"/>
    <property type="project" value="TreeGrafter"/>
</dbReference>
<dbReference type="KEGG" id="ptan:CRYO30217_01128"/>
<dbReference type="GO" id="GO:0003872">
    <property type="term" value="F:6-phosphofructokinase activity"/>
    <property type="evidence" value="ECO:0007669"/>
    <property type="project" value="UniProtKB-UniRule"/>
</dbReference>
<comment type="pathway">
    <text evidence="3 14">Carbohydrate degradation; glycolysis; D-glyceraldehyde 3-phosphate and glycerone phosphate from D-glucose: step 3/4.</text>
</comment>
<sequence>MKIGLITSGGDAPGMNACVRAVVRSAAQNGLEVIGFIRGYEGILDKDYTVLKNENVAQIIQRGGTILKTARSKRFYEREQRSLAAENLRSLGVDSLIAIGGDGTFTGADLLQKEHGFKVVGVPGTIDNDLFGTDYTIGYDTAINTVVEAVDKIRDTALSHDRIFVVEVMGRDAGFIALRSGLAVGAEAILVPETKTDMGRVLKRLEGRRKSKQSAIVVVAEGDEFGGAEDVAKAIREKYTDREVKVTKLGHIQRGGNPSAMDRVLAGFLGVGAVEAVVKGVSGVMVGMQHKNIVHVPLKNAIKHHQDVDDNLLRITEMLSV</sequence>
<dbReference type="Gene3D" id="3.40.50.460">
    <property type="entry name" value="Phosphofructokinase domain"/>
    <property type="match status" value="1"/>
</dbReference>
<feature type="binding site" description="in other chain" evidence="14">
    <location>
        <begin position="212"/>
        <end position="214"/>
    </location>
    <ligand>
        <name>ADP</name>
        <dbReference type="ChEBI" id="CHEBI:456216"/>
        <note>allosteric activator; ligand shared between dimeric partners</note>
    </ligand>
</feature>
<dbReference type="PIRSF" id="PIRSF000532">
    <property type="entry name" value="ATP_PFK_prok"/>
    <property type="match status" value="1"/>
</dbReference>
<dbReference type="GO" id="GO:0006002">
    <property type="term" value="P:fructose 6-phosphate metabolic process"/>
    <property type="evidence" value="ECO:0007669"/>
    <property type="project" value="UniProtKB-UniRule"/>
</dbReference>
<dbReference type="PANTHER" id="PTHR13697:SF4">
    <property type="entry name" value="ATP-DEPENDENT 6-PHOSPHOFRUCTOKINASE"/>
    <property type="match status" value="1"/>
</dbReference>
<dbReference type="InterPro" id="IPR035966">
    <property type="entry name" value="PKF_sf"/>
</dbReference>
<comment type="caution">
    <text evidence="14">Lacks conserved residue(s) required for the propagation of feature annotation.</text>
</comment>
<dbReference type="GO" id="GO:0070095">
    <property type="term" value="F:fructose-6-phosphate binding"/>
    <property type="evidence" value="ECO:0007669"/>
    <property type="project" value="TreeGrafter"/>
</dbReference>
<dbReference type="Proteomes" id="UP000683507">
    <property type="component" value="Chromosome"/>
</dbReference>
<evidence type="ECO:0000313" key="16">
    <source>
        <dbReference type="EMBL" id="CAG5079944.1"/>
    </source>
</evidence>
<feature type="binding site" evidence="14">
    <location>
        <begin position="20"/>
        <end position="24"/>
    </location>
    <ligand>
        <name>ADP</name>
        <dbReference type="ChEBI" id="CHEBI:456216"/>
        <note>allosteric activator; ligand shared between dimeric partners</note>
    </ligand>
</feature>
<gene>
    <name evidence="14 16" type="primary">pfkA</name>
    <name evidence="16" type="ORF">CRYO30217_01128</name>
</gene>
<keyword evidence="6 14" id="KW-0808">Transferase</keyword>
<comment type="similarity">
    <text evidence="14">Belongs to the phosphofructokinase type A (PFKA) family. ATP-dependent PFK group I subfamily. Prokaryotic clade 'B1' sub-subfamily.</text>
</comment>
<dbReference type="InterPro" id="IPR012003">
    <property type="entry name" value="ATP_PFK_prok-type"/>
</dbReference>
<evidence type="ECO:0000256" key="8">
    <source>
        <dbReference type="ARBA" id="ARBA00022741"/>
    </source>
</evidence>
<dbReference type="InterPro" id="IPR022953">
    <property type="entry name" value="ATP_PFK"/>
</dbReference>
<proteinExistence type="inferred from homology"/>
<evidence type="ECO:0000256" key="1">
    <source>
        <dbReference type="ARBA" id="ARBA00001946"/>
    </source>
</evidence>
<evidence type="ECO:0000256" key="2">
    <source>
        <dbReference type="ARBA" id="ARBA00004496"/>
    </source>
</evidence>
<evidence type="ECO:0000256" key="3">
    <source>
        <dbReference type="ARBA" id="ARBA00004679"/>
    </source>
</evidence>
<feature type="binding site" description="in other chain" evidence="14">
    <location>
        <begin position="169"/>
        <end position="171"/>
    </location>
    <ligand>
        <name>substrate</name>
        <note>ligand shared between dimeric partners</note>
    </ligand>
</feature>
<comment type="subcellular location">
    <subcellularLocation>
        <location evidence="2 14">Cytoplasm</location>
    </subcellularLocation>
</comment>
<feature type="binding site" evidence="14">
    <location>
        <begin position="101"/>
        <end position="104"/>
    </location>
    <ligand>
        <name>ATP</name>
        <dbReference type="ChEBI" id="CHEBI:30616"/>
    </ligand>
</feature>
<feature type="binding site" evidence="14">
    <location>
        <position position="102"/>
    </location>
    <ligand>
        <name>Mg(2+)</name>
        <dbReference type="ChEBI" id="CHEBI:18420"/>
        <note>catalytic</note>
    </ligand>
</feature>
<dbReference type="PRINTS" id="PR00476">
    <property type="entry name" value="PHFRCTKINASE"/>
</dbReference>
<dbReference type="GO" id="GO:0030388">
    <property type="term" value="P:fructose 1,6-bisphosphate metabolic process"/>
    <property type="evidence" value="ECO:0007669"/>
    <property type="project" value="TreeGrafter"/>
</dbReference>
<evidence type="ECO:0000259" key="15">
    <source>
        <dbReference type="Pfam" id="PF00365"/>
    </source>
</evidence>
<dbReference type="InterPro" id="IPR000023">
    <property type="entry name" value="Phosphofructokinase_dom"/>
</dbReference>
<dbReference type="GO" id="GO:0005945">
    <property type="term" value="C:6-phosphofructokinase complex"/>
    <property type="evidence" value="ECO:0007669"/>
    <property type="project" value="TreeGrafter"/>
</dbReference>
<dbReference type="GO" id="GO:0048029">
    <property type="term" value="F:monosaccharide binding"/>
    <property type="evidence" value="ECO:0007669"/>
    <property type="project" value="TreeGrafter"/>
</dbReference>
<dbReference type="RefSeq" id="WP_258541344.1">
    <property type="nucleotide sequence ID" value="NZ_OU015584.1"/>
</dbReference>
<protein>
    <recommendedName>
        <fullName evidence="14">ATP-dependent 6-phosphofructokinase</fullName>
        <shortName evidence="14">ATP-PFK</shortName>
        <shortName evidence="14">Phosphofructokinase</shortName>
        <ecNumber evidence="14">2.7.1.11</ecNumber>
    </recommendedName>
    <alternativeName>
        <fullName evidence="14">Phosphohexokinase</fullName>
    </alternativeName>
</protein>
<comment type="activity regulation">
    <text evidence="14">Allosterically activated by ADP and other diphosphonucleosides, and allosterically inhibited by phosphoenolpyruvate.</text>
</comment>
<dbReference type="InterPro" id="IPR012828">
    <property type="entry name" value="PFKA_ATP_prok"/>
</dbReference>
<dbReference type="NCBIfam" id="TIGR02482">
    <property type="entry name" value="PFKA_ATP"/>
    <property type="match status" value="1"/>
</dbReference>
<keyword evidence="4 14" id="KW-0963">Cytoplasm</keyword>
<evidence type="ECO:0000256" key="5">
    <source>
        <dbReference type="ARBA" id="ARBA00022533"/>
    </source>
</evidence>
<dbReference type="NCBIfam" id="NF002872">
    <property type="entry name" value="PRK03202.1"/>
    <property type="match status" value="1"/>
</dbReference>
<dbReference type="AlphaFoldDB" id="A0A916JL69"/>
<feature type="binding site" evidence="14">
    <location>
        <position position="245"/>
    </location>
    <ligand>
        <name>substrate</name>
        <note>ligand shared between dimeric partners</note>
    </ligand>
</feature>
<dbReference type="HAMAP" id="MF_00339">
    <property type="entry name" value="Phosphofructokinase_I_B1"/>
    <property type="match status" value="1"/>
</dbReference>
<evidence type="ECO:0000256" key="11">
    <source>
        <dbReference type="ARBA" id="ARBA00022842"/>
    </source>
</evidence>
<keyword evidence="12 14" id="KW-0324">Glycolysis</keyword>
<organism evidence="16 17">
    <name type="scientific">Parvicella tangerina</name>
    <dbReference type="NCBI Taxonomy" id="2829795"/>
    <lineage>
        <taxon>Bacteria</taxon>
        <taxon>Pseudomonadati</taxon>
        <taxon>Bacteroidota</taxon>
        <taxon>Flavobacteriia</taxon>
        <taxon>Flavobacteriales</taxon>
        <taxon>Parvicellaceae</taxon>
        <taxon>Parvicella</taxon>
    </lineage>
</organism>
<keyword evidence="10 14" id="KW-0067">ATP-binding</keyword>
<evidence type="ECO:0000256" key="9">
    <source>
        <dbReference type="ARBA" id="ARBA00022777"/>
    </source>
</evidence>
<dbReference type="Pfam" id="PF00365">
    <property type="entry name" value="PFK"/>
    <property type="match status" value="1"/>
</dbReference>
<keyword evidence="5 14" id="KW-0021">Allosteric enzyme</keyword>
<feature type="active site" description="Proton acceptor" evidence="14">
    <location>
        <position position="127"/>
    </location>
</feature>
<comment type="cofactor">
    <cofactor evidence="1 14">
        <name>Mg(2+)</name>
        <dbReference type="ChEBI" id="CHEBI:18420"/>
    </cofactor>
</comment>
<dbReference type="InterPro" id="IPR015912">
    <property type="entry name" value="Phosphofructokinase_CS"/>
</dbReference>
<comment type="catalytic activity">
    <reaction evidence="13 14">
        <text>beta-D-fructose 6-phosphate + ATP = beta-D-fructose 1,6-bisphosphate + ADP + H(+)</text>
        <dbReference type="Rhea" id="RHEA:16109"/>
        <dbReference type="ChEBI" id="CHEBI:15378"/>
        <dbReference type="ChEBI" id="CHEBI:30616"/>
        <dbReference type="ChEBI" id="CHEBI:32966"/>
        <dbReference type="ChEBI" id="CHEBI:57634"/>
        <dbReference type="ChEBI" id="CHEBI:456216"/>
        <dbReference type="EC" id="2.7.1.11"/>
    </reaction>
</comment>
<dbReference type="SUPFAM" id="SSF53784">
    <property type="entry name" value="Phosphofructokinase"/>
    <property type="match status" value="1"/>
</dbReference>
<evidence type="ECO:0000256" key="4">
    <source>
        <dbReference type="ARBA" id="ARBA00022490"/>
    </source>
</evidence>
<comment type="subunit">
    <text evidence="14">Homotetramer.</text>
</comment>
<dbReference type="GO" id="GO:0005524">
    <property type="term" value="F:ATP binding"/>
    <property type="evidence" value="ECO:0007669"/>
    <property type="project" value="UniProtKB-UniRule"/>
</dbReference>
<dbReference type="EMBL" id="OU015584">
    <property type="protein sequence ID" value="CAG5079944.1"/>
    <property type="molecule type" value="Genomic_DNA"/>
</dbReference>